<dbReference type="PANTHER" id="PTHR12725:SF117">
    <property type="entry name" value="HALOACID DEHALOGENASE-LIKE HYDROLASE"/>
    <property type="match status" value="1"/>
</dbReference>
<dbReference type="Gene3D" id="3.40.50.1000">
    <property type="entry name" value="HAD superfamily/HAD-like"/>
    <property type="match status" value="1"/>
</dbReference>
<protein>
    <submittedName>
        <fullName evidence="2">5'-nucleotidase</fullName>
    </submittedName>
</protein>
<dbReference type="Proteomes" id="UP000018542">
    <property type="component" value="Chromosome"/>
</dbReference>
<dbReference type="PATRIC" id="fig|1029756.8.peg.577"/>
<accession>V5SAW0</accession>
<dbReference type="SFLD" id="SFLDG01129">
    <property type="entry name" value="C1.5:_HAD__Beta-PGM__Phosphata"/>
    <property type="match status" value="1"/>
</dbReference>
<dbReference type="InterPro" id="IPR023214">
    <property type="entry name" value="HAD_sf"/>
</dbReference>
<name>V5SAW0_9HYPH</name>
<dbReference type="Gene3D" id="1.10.150.450">
    <property type="match status" value="1"/>
</dbReference>
<dbReference type="STRING" id="1029756.W911_02730"/>
<dbReference type="Pfam" id="PF00702">
    <property type="entry name" value="Hydrolase"/>
    <property type="match status" value="1"/>
</dbReference>
<dbReference type="PANTHER" id="PTHR12725">
    <property type="entry name" value="HALOACID DEHALOGENASE-LIKE HYDROLASE"/>
    <property type="match status" value="1"/>
</dbReference>
<organism evidence="2 3">
    <name type="scientific">Hyphomicrobium nitrativorans NL23</name>
    <dbReference type="NCBI Taxonomy" id="1029756"/>
    <lineage>
        <taxon>Bacteria</taxon>
        <taxon>Pseudomonadati</taxon>
        <taxon>Pseudomonadota</taxon>
        <taxon>Alphaproteobacteria</taxon>
        <taxon>Hyphomicrobiales</taxon>
        <taxon>Hyphomicrobiaceae</taxon>
        <taxon>Hyphomicrobium</taxon>
    </lineage>
</organism>
<evidence type="ECO:0000313" key="2">
    <source>
        <dbReference type="EMBL" id="AHB47572.1"/>
    </source>
</evidence>
<reference evidence="2 3" key="1">
    <citation type="journal article" date="2014" name="Genome Announc.">
        <title>Complete Genome Sequence of Hyphomicrobium nitrativorans Strain NL23, a Denitrifying Bacterium Isolated from Biofilm of a Methanol-Fed Denitrification System Treating Seawater at the Montreal Biodome.</title>
        <authorList>
            <person name="Martineau C."/>
            <person name="Villeneuve C."/>
            <person name="Mauffrey F."/>
            <person name="Villemur R."/>
        </authorList>
    </citation>
    <scope>NUCLEOTIDE SEQUENCE [LARGE SCALE GENOMIC DNA]</scope>
    <source>
        <strain evidence="2">NL23</strain>
    </source>
</reference>
<dbReference type="NCBIfam" id="TIGR01509">
    <property type="entry name" value="HAD-SF-IA-v3"/>
    <property type="match status" value="1"/>
</dbReference>
<dbReference type="SFLD" id="SFLDS00003">
    <property type="entry name" value="Haloacid_Dehalogenase"/>
    <property type="match status" value="1"/>
</dbReference>
<keyword evidence="3" id="KW-1185">Reference proteome</keyword>
<dbReference type="HOGENOM" id="CLU_059493_2_1_5"/>
<dbReference type="InterPro" id="IPR006439">
    <property type="entry name" value="HAD-SF_hydro_IA"/>
</dbReference>
<dbReference type="RefSeq" id="WP_023785971.1">
    <property type="nucleotide sequence ID" value="NC_022997.1"/>
</dbReference>
<gene>
    <name evidence="2" type="ORF">W911_02730</name>
</gene>
<evidence type="ECO:0000313" key="3">
    <source>
        <dbReference type="Proteomes" id="UP000018542"/>
    </source>
</evidence>
<dbReference type="OrthoDB" id="9803141at2"/>
<feature type="region of interest" description="Disordered" evidence="1">
    <location>
        <begin position="1"/>
        <end position="24"/>
    </location>
</feature>
<dbReference type="KEGG" id="hni:W911_02730"/>
<sequence>MATGDPRGAADRVPEGAPTETPLLLAPRPDAVPRGFAATKVWIFDLDNTLYPAECNLFAEVDRRMGEFIAHYLGVPFAHARHLQKAYYRQFGTTLAGLMRIHKLDPTEFLAYVHDIDLSTVPELPDLRAEIATLPGRRLIYTNGSKRHAERVAEKLGVLDLFDGICDIAACDYVPKPAAEAFERMIKRHGVAPEEAAMFEDMPMNLRVPHDLGMTTVLVHSSYLDHPVQTEMKRWSELPDHIHHMTLDLRAFLASTARAAR</sequence>
<dbReference type="EMBL" id="CP006912">
    <property type="protein sequence ID" value="AHB47572.1"/>
    <property type="molecule type" value="Genomic_DNA"/>
</dbReference>
<dbReference type="InterPro" id="IPR036412">
    <property type="entry name" value="HAD-like_sf"/>
</dbReference>
<dbReference type="AlphaFoldDB" id="V5SAW0"/>
<dbReference type="NCBIfam" id="TIGR01993">
    <property type="entry name" value="Pyr-5-nucltdase"/>
    <property type="match status" value="1"/>
</dbReference>
<dbReference type="SFLD" id="SFLDG01132">
    <property type="entry name" value="C1.5.3:_5'-Nucleotidase_Like"/>
    <property type="match status" value="1"/>
</dbReference>
<dbReference type="SUPFAM" id="SSF56784">
    <property type="entry name" value="HAD-like"/>
    <property type="match status" value="1"/>
</dbReference>
<dbReference type="InterPro" id="IPR010237">
    <property type="entry name" value="Pyr-5-nucltdase"/>
</dbReference>
<evidence type="ECO:0000256" key="1">
    <source>
        <dbReference type="SAM" id="MobiDB-lite"/>
    </source>
</evidence>
<proteinExistence type="predicted"/>